<comment type="caution">
    <text evidence="1">The sequence shown here is derived from an EMBL/GenBank/DDBJ whole genome shotgun (WGS) entry which is preliminary data.</text>
</comment>
<keyword evidence="2" id="KW-1185">Reference proteome</keyword>
<dbReference type="Proteomes" id="UP000824469">
    <property type="component" value="Unassembled WGS sequence"/>
</dbReference>
<reference evidence="1 2" key="1">
    <citation type="journal article" date="2021" name="Nat. Plants">
        <title>The Taxus genome provides insights into paclitaxel biosynthesis.</title>
        <authorList>
            <person name="Xiong X."/>
            <person name="Gou J."/>
            <person name="Liao Q."/>
            <person name="Li Y."/>
            <person name="Zhou Q."/>
            <person name="Bi G."/>
            <person name="Li C."/>
            <person name="Du R."/>
            <person name="Wang X."/>
            <person name="Sun T."/>
            <person name="Guo L."/>
            <person name="Liang H."/>
            <person name="Lu P."/>
            <person name="Wu Y."/>
            <person name="Zhang Z."/>
            <person name="Ro D.K."/>
            <person name="Shang Y."/>
            <person name="Huang S."/>
            <person name="Yan J."/>
        </authorList>
    </citation>
    <scope>NUCLEOTIDE SEQUENCE [LARGE SCALE GENOMIC DNA]</scope>
    <source>
        <strain evidence="1">Ta-2019</strain>
    </source>
</reference>
<dbReference type="EMBL" id="JAHRHJ020003813">
    <property type="protein sequence ID" value="KAH9288474.1"/>
    <property type="molecule type" value="Genomic_DNA"/>
</dbReference>
<gene>
    <name evidence="1" type="ORF">KI387_032591</name>
</gene>
<organism evidence="1 2">
    <name type="scientific">Taxus chinensis</name>
    <name type="common">Chinese yew</name>
    <name type="synonym">Taxus wallichiana var. chinensis</name>
    <dbReference type="NCBI Taxonomy" id="29808"/>
    <lineage>
        <taxon>Eukaryota</taxon>
        <taxon>Viridiplantae</taxon>
        <taxon>Streptophyta</taxon>
        <taxon>Embryophyta</taxon>
        <taxon>Tracheophyta</taxon>
        <taxon>Spermatophyta</taxon>
        <taxon>Pinopsida</taxon>
        <taxon>Pinidae</taxon>
        <taxon>Conifers II</taxon>
        <taxon>Cupressales</taxon>
        <taxon>Taxaceae</taxon>
        <taxon>Taxus</taxon>
    </lineage>
</organism>
<proteinExistence type="predicted"/>
<feature type="non-terminal residue" evidence="1">
    <location>
        <position position="1"/>
    </location>
</feature>
<name>A0AA38EZZ6_TAXCH</name>
<evidence type="ECO:0000313" key="1">
    <source>
        <dbReference type="EMBL" id="KAH9288474.1"/>
    </source>
</evidence>
<evidence type="ECO:0000313" key="2">
    <source>
        <dbReference type="Proteomes" id="UP000824469"/>
    </source>
</evidence>
<dbReference type="AlphaFoldDB" id="A0AA38EZZ6"/>
<protein>
    <submittedName>
        <fullName evidence="1">Uncharacterized protein</fullName>
    </submittedName>
</protein>
<accession>A0AA38EZZ6</accession>
<sequence>KLKQLCYILDCSRMALPPYPFIHLRGEKRGIAFFSSVSACRLHMVFRVGSPSVLNAIERIIYKARVVLGLIWKSLEYLFLACSFSTLIKALLCPFLPRHCCGLEDALDHVCLAMAYFSIDSSTSSQWVDRGVCLELERWNKLLLQFVFFVHSICRSKGIGPSRIPPLTLTELAEPIGPPCSDSNLLSVGRFLLFLSSEDR</sequence>